<evidence type="ECO:0000313" key="3">
    <source>
        <dbReference type="Proteomes" id="UP000199758"/>
    </source>
</evidence>
<accession>A0A1M5N8K4</accession>
<dbReference type="PROSITE" id="PS51257">
    <property type="entry name" value="PROKAR_LIPOPROTEIN"/>
    <property type="match status" value="1"/>
</dbReference>
<evidence type="ECO:0008006" key="4">
    <source>
        <dbReference type="Google" id="ProtNLM"/>
    </source>
</evidence>
<name>A0A1M5N8K4_9GAMM</name>
<feature type="signal peptide" evidence="1">
    <location>
        <begin position="1"/>
        <end position="20"/>
    </location>
</feature>
<protein>
    <recommendedName>
        <fullName evidence="4">Lipoprotein</fullName>
    </recommendedName>
</protein>
<dbReference type="STRING" id="490188.SAMN04488068_1694"/>
<gene>
    <name evidence="2" type="ORF">SAMN04488068_1694</name>
</gene>
<reference evidence="2 3" key="1">
    <citation type="submission" date="2016-11" db="EMBL/GenBank/DDBJ databases">
        <authorList>
            <person name="Jaros S."/>
            <person name="Januszkiewicz K."/>
            <person name="Wedrychowicz H."/>
        </authorList>
    </citation>
    <scope>NUCLEOTIDE SEQUENCE [LARGE SCALE GENOMIC DNA]</scope>
    <source>
        <strain evidence="2 3">CGMCC 1.7049</strain>
    </source>
</reference>
<organism evidence="2 3">
    <name type="scientific">Hydrocarboniphaga daqingensis</name>
    <dbReference type="NCBI Taxonomy" id="490188"/>
    <lineage>
        <taxon>Bacteria</taxon>
        <taxon>Pseudomonadati</taxon>
        <taxon>Pseudomonadota</taxon>
        <taxon>Gammaproteobacteria</taxon>
        <taxon>Nevskiales</taxon>
        <taxon>Nevskiaceae</taxon>
        <taxon>Hydrocarboniphaga</taxon>
    </lineage>
</organism>
<sequence length="272" mass="26483">MSQFRIRSLILAGAAAMVLAACNGGRGSAAPETPFTSKAAKGAIFGAACTVTSFNGQVSYGTASSNAEGLISFTLVGELPEDEALLVTCAPAAGATYFNEATGTTLPLPAPISAVISSLAVAAGNGSIAVTPLTNLAALQLRAASNAAGGAIPNAAAASNANTVLAQAFGLSSITALPPTVNATSTGISDPYSLLLAAIAQAAATSGVDPFAFVSSLVGASPSTIDGIQAQLVTALDRIAQTYTVPAATLASVKTAVQNAPTTIVVPVTSGS</sequence>
<dbReference type="Proteomes" id="UP000199758">
    <property type="component" value="Unassembled WGS sequence"/>
</dbReference>
<evidence type="ECO:0000256" key="1">
    <source>
        <dbReference type="SAM" id="SignalP"/>
    </source>
</evidence>
<evidence type="ECO:0000313" key="2">
    <source>
        <dbReference type="EMBL" id="SHG85870.1"/>
    </source>
</evidence>
<proteinExistence type="predicted"/>
<keyword evidence="3" id="KW-1185">Reference proteome</keyword>
<dbReference type="EMBL" id="FQWZ01000003">
    <property type="protein sequence ID" value="SHG85870.1"/>
    <property type="molecule type" value="Genomic_DNA"/>
</dbReference>
<keyword evidence="1" id="KW-0732">Signal</keyword>
<feature type="chain" id="PRO_5012590060" description="Lipoprotein" evidence="1">
    <location>
        <begin position="21"/>
        <end position="272"/>
    </location>
</feature>
<dbReference type="AlphaFoldDB" id="A0A1M5N8K4"/>